<feature type="chain" id="PRO_5036811586" evidence="1">
    <location>
        <begin position="25"/>
        <end position="404"/>
    </location>
</feature>
<feature type="signal peptide" evidence="1">
    <location>
        <begin position="1"/>
        <end position="24"/>
    </location>
</feature>
<dbReference type="Proteomes" id="UP000763505">
    <property type="component" value="Unassembled WGS sequence"/>
</dbReference>
<evidence type="ECO:0000256" key="1">
    <source>
        <dbReference type="SAM" id="SignalP"/>
    </source>
</evidence>
<reference evidence="2" key="1">
    <citation type="journal article" date="2021" name="PeerJ">
        <title>Extensive microbial diversity within the chicken gut microbiome revealed by metagenomics and culture.</title>
        <authorList>
            <person name="Gilroy R."/>
            <person name="Ravi A."/>
            <person name="Getino M."/>
            <person name="Pursley I."/>
            <person name="Horton D.L."/>
            <person name="Alikhan N.F."/>
            <person name="Baker D."/>
            <person name="Gharbi K."/>
            <person name="Hall N."/>
            <person name="Watson M."/>
            <person name="Adriaenssens E.M."/>
            <person name="Foster-Nyarko E."/>
            <person name="Jarju S."/>
            <person name="Secka A."/>
            <person name="Antonio M."/>
            <person name="Oren A."/>
            <person name="Chaudhuri R.R."/>
            <person name="La Ragione R."/>
            <person name="Hildebrand F."/>
            <person name="Pallen M.J."/>
        </authorList>
    </citation>
    <scope>NUCLEOTIDE SEQUENCE</scope>
    <source>
        <strain evidence="2">6019</strain>
    </source>
</reference>
<dbReference type="AlphaFoldDB" id="A0A921JDD4"/>
<name>A0A921JDD4_9STAP</name>
<comment type="caution">
    <text evidence="2">The sequence shown here is derived from an EMBL/GenBank/DDBJ whole genome shotgun (WGS) entry which is preliminary data.</text>
</comment>
<proteinExistence type="predicted"/>
<evidence type="ECO:0000313" key="3">
    <source>
        <dbReference type="Proteomes" id="UP000763505"/>
    </source>
</evidence>
<accession>A0A921JDD4</accession>
<reference evidence="2" key="2">
    <citation type="submission" date="2021-09" db="EMBL/GenBank/DDBJ databases">
        <authorList>
            <person name="Gilroy R."/>
        </authorList>
    </citation>
    <scope>NUCLEOTIDE SEQUENCE</scope>
    <source>
        <strain evidence="2">6019</strain>
    </source>
</reference>
<evidence type="ECO:0000313" key="2">
    <source>
        <dbReference type="EMBL" id="HJE20444.1"/>
    </source>
</evidence>
<organism evidence="2 3">
    <name type="scientific">Aliicoccus persicus</name>
    <dbReference type="NCBI Taxonomy" id="930138"/>
    <lineage>
        <taxon>Bacteria</taxon>
        <taxon>Bacillati</taxon>
        <taxon>Bacillota</taxon>
        <taxon>Bacilli</taxon>
        <taxon>Bacillales</taxon>
        <taxon>Staphylococcaceae</taxon>
        <taxon>Aliicoccus</taxon>
    </lineage>
</organism>
<sequence>MIKNSFRFVTLLLMGTFVAPTVNAQDDGTDFIEVGGQKTFQVEFDIDDQEPQTAEILFNEYQQVIVEGDDYRQQGYYYFEDGLLALSLTDSDGNNVELHLSYDLLDADEVSGTIEDVTLIYHSYPYEYTLESYMTYRDALLGYDYTLTLTNEVPSHTDLLLKEPDERIDEMKNETFILSADGFDDTIFFDTLNGLWLDTGTILESNFMQAGLYTFEADDLVFYMGNFYENGLVKFTLTHDQIEDESIEGTITDLEFISFDGDTPDDFEEQREYTVDQPFQLMKQVMTDLTGHTETFYLVEDGEPVNITFEADGVAQVEYLGETFTGTFEFGMTNLQIHVDEDGVTTTLYVEDETLSRQDSQQVHPDDRQVIISDVTHKLTSDVPDETLENFESIFQSNHEIGTD</sequence>
<dbReference type="EMBL" id="DYYI01000095">
    <property type="protein sequence ID" value="HJE20444.1"/>
    <property type="molecule type" value="Genomic_DNA"/>
</dbReference>
<gene>
    <name evidence="2" type="ORF">K8V35_08845</name>
</gene>
<protein>
    <submittedName>
        <fullName evidence="2">Uncharacterized protein</fullName>
    </submittedName>
</protein>
<keyword evidence="1" id="KW-0732">Signal</keyword>